<reference evidence="1 2" key="1">
    <citation type="journal article" date="2018" name="Nat. Biotechnol.">
        <title>A standardized bacterial taxonomy based on genome phylogeny substantially revises the tree of life.</title>
        <authorList>
            <person name="Parks D.H."/>
            <person name="Chuvochina M."/>
            <person name="Waite D.W."/>
            <person name="Rinke C."/>
            <person name="Skarshewski A."/>
            <person name="Chaumeil P.A."/>
            <person name="Hugenholtz P."/>
        </authorList>
    </citation>
    <scope>NUCLEOTIDE SEQUENCE [LARGE SCALE GENOMIC DNA]</scope>
    <source>
        <strain evidence="1">UBA11978</strain>
    </source>
</reference>
<dbReference type="AlphaFoldDB" id="A0A350P8R4"/>
<protein>
    <recommendedName>
        <fullName evidence="3">Phage portal protein</fullName>
    </recommendedName>
</protein>
<gene>
    <name evidence="1" type="ORF">DCW74_18340</name>
</gene>
<name>A0A350P8R4_9ALTE</name>
<sequence length="485" mass="55698">MNLTDFLNRVVSRGTQDNRKKIIEQFMDHAQAWKPHGYDTEMIRRRDYYEGNGSRWMVEALKKRYPATWSDMDIVNLNYLKLIADNDAAVYDYGATRRLLVNDEMLDLDSDMQRHYEQMLRQSNLDVVLSEAERRVMVCNTIFMNIEWSIDLDAPQVKIFYPQDINVIPNPANPQSLQDSYGMMVKTVSPNGLTDTTQYYIFYYREVVDGELGPWFAELVNDEGFASQIYPDNRLPYTQLPWVVWRNGYADSTMFRDADNDLIDSIDAININQTNLNFILDMQAHSTLAYEGDSREDLVGGPGKVISFAPGERLSVLDYNPKISELEQVNVNLVKTLAATRRQSPDAYSIHRKAPESGIARQISNLPYMKALKERQHFAREMEMDLYKVYAEVHNAFHESTAIPLENGSIRFTPNDEPEIQDPQVHMQKVMAGLTNELITKSRAAVELGFYQDETEAMEAIGAQTEQQEQATSDFAERLRLAAGN</sequence>
<dbReference type="EMBL" id="DNAN01000639">
    <property type="protein sequence ID" value="HAW77681.1"/>
    <property type="molecule type" value="Genomic_DNA"/>
</dbReference>
<evidence type="ECO:0000313" key="1">
    <source>
        <dbReference type="EMBL" id="HAW77681.1"/>
    </source>
</evidence>
<accession>A0A350P8R4</accession>
<dbReference type="Proteomes" id="UP000263517">
    <property type="component" value="Unassembled WGS sequence"/>
</dbReference>
<comment type="caution">
    <text evidence="1">The sequence shown here is derived from an EMBL/GenBank/DDBJ whole genome shotgun (WGS) entry which is preliminary data.</text>
</comment>
<organism evidence="1 2">
    <name type="scientific">Alteromonas australica</name>
    <dbReference type="NCBI Taxonomy" id="589873"/>
    <lineage>
        <taxon>Bacteria</taxon>
        <taxon>Pseudomonadati</taxon>
        <taxon>Pseudomonadota</taxon>
        <taxon>Gammaproteobacteria</taxon>
        <taxon>Alteromonadales</taxon>
        <taxon>Alteromonadaceae</taxon>
        <taxon>Alteromonas/Salinimonas group</taxon>
        <taxon>Alteromonas</taxon>
    </lineage>
</organism>
<evidence type="ECO:0000313" key="2">
    <source>
        <dbReference type="Proteomes" id="UP000263517"/>
    </source>
</evidence>
<evidence type="ECO:0008006" key="3">
    <source>
        <dbReference type="Google" id="ProtNLM"/>
    </source>
</evidence>
<proteinExistence type="predicted"/>